<protein>
    <submittedName>
        <fullName evidence="2">Uncharacterized protein</fullName>
    </submittedName>
</protein>
<feature type="chain" id="PRO_5042279473" evidence="1">
    <location>
        <begin position="23"/>
        <end position="63"/>
    </location>
</feature>
<feature type="signal peptide" evidence="1">
    <location>
        <begin position="1"/>
        <end position="22"/>
    </location>
</feature>
<accession>A0AAF0QWD5</accession>
<organism evidence="2 3">
    <name type="scientific">Solanum verrucosum</name>
    <dbReference type="NCBI Taxonomy" id="315347"/>
    <lineage>
        <taxon>Eukaryota</taxon>
        <taxon>Viridiplantae</taxon>
        <taxon>Streptophyta</taxon>
        <taxon>Embryophyta</taxon>
        <taxon>Tracheophyta</taxon>
        <taxon>Spermatophyta</taxon>
        <taxon>Magnoliopsida</taxon>
        <taxon>eudicotyledons</taxon>
        <taxon>Gunneridae</taxon>
        <taxon>Pentapetalae</taxon>
        <taxon>asterids</taxon>
        <taxon>lamiids</taxon>
        <taxon>Solanales</taxon>
        <taxon>Solanaceae</taxon>
        <taxon>Solanoideae</taxon>
        <taxon>Solaneae</taxon>
        <taxon>Solanum</taxon>
    </lineage>
</organism>
<evidence type="ECO:0000313" key="3">
    <source>
        <dbReference type="Proteomes" id="UP001234989"/>
    </source>
</evidence>
<keyword evidence="3" id="KW-1185">Reference proteome</keyword>
<dbReference type="AlphaFoldDB" id="A0AAF0QWD5"/>
<dbReference type="Proteomes" id="UP001234989">
    <property type="component" value="Chromosome 4"/>
</dbReference>
<keyword evidence="1" id="KW-0732">Signal</keyword>
<sequence>MSIYRNIVYVTINLVTLQLAEGIQLSVELDVDYSYSAKINLRVVFNFFTLRDVDFAYGGYNVV</sequence>
<name>A0AAF0QWD5_SOLVR</name>
<evidence type="ECO:0000313" key="2">
    <source>
        <dbReference type="EMBL" id="WMV27791.1"/>
    </source>
</evidence>
<gene>
    <name evidence="2" type="ORF">MTR67_021176</name>
</gene>
<evidence type="ECO:0000256" key="1">
    <source>
        <dbReference type="SAM" id="SignalP"/>
    </source>
</evidence>
<reference evidence="2" key="1">
    <citation type="submission" date="2023-08" db="EMBL/GenBank/DDBJ databases">
        <title>A de novo genome assembly of Solanum verrucosum Schlechtendal, a Mexican diploid species geographically isolated from the other diploid A-genome species in potato relatives.</title>
        <authorList>
            <person name="Hosaka K."/>
        </authorList>
    </citation>
    <scope>NUCLEOTIDE SEQUENCE</scope>
    <source>
        <tissue evidence="2">Young leaves</tissue>
    </source>
</reference>
<proteinExistence type="predicted"/>
<dbReference type="EMBL" id="CP133615">
    <property type="protein sequence ID" value="WMV27791.1"/>
    <property type="molecule type" value="Genomic_DNA"/>
</dbReference>